<reference evidence="2" key="1">
    <citation type="journal article" date="2023" name="Commun. Biol.">
        <title>Genome analysis of Parmales, the sister group of diatoms, reveals the evolutionary specialization of diatoms from phago-mixotrophs to photoautotrophs.</title>
        <authorList>
            <person name="Ban H."/>
            <person name="Sato S."/>
            <person name="Yoshikawa S."/>
            <person name="Yamada K."/>
            <person name="Nakamura Y."/>
            <person name="Ichinomiya M."/>
            <person name="Sato N."/>
            <person name="Blanc-Mathieu R."/>
            <person name="Endo H."/>
            <person name="Kuwata A."/>
            <person name="Ogata H."/>
        </authorList>
    </citation>
    <scope>NUCLEOTIDE SEQUENCE [LARGE SCALE GENOMIC DNA]</scope>
    <source>
        <strain evidence="2">NIES 3700</strain>
    </source>
</reference>
<organism evidence="1 2">
    <name type="scientific">Triparma laevis f. longispina</name>
    <dbReference type="NCBI Taxonomy" id="1714387"/>
    <lineage>
        <taxon>Eukaryota</taxon>
        <taxon>Sar</taxon>
        <taxon>Stramenopiles</taxon>
        <taxon>Ochrophyta</taxon>
        <taxon>Bolidophyceae</taxon>
        <taxon>Parmales</taxon>
        <taxon>Triparmaceae</taxon>
        <taxon>Triparma</taxon>
    </lineage>
</organism>
<dbReference type="AlphaFoldDB" id="A0A9W6Z689"/>
<evidence type="ECO:0000313" key="2">
    <source>
        <dbReference type="Proteomes" id="UP001165122"/>
    </source>
</evidence>
<gene>
    <name evidence="1" type="ORF">TrLO_g12604</name>
</gene>
<dbReference type="OrthoDB" id="10391935at2759"/>
<accession>A0A9W6Z689</accession>
<proteinExistence type="predicted"/>
<protein>
    <submittedName>
        <fullName evidence="1">Uncharacterized protein</fullName>
    </submittedName>
</protein>
<comment type="caution">
    <text evidence="1">The sequence shown here is derived from an EMBL/GenBank/DDBJ whole genome shotgun (WGS) entry which is preliminary data.</text>
</comment>
<sequence length="393" mass="42890">MTTARVLTLTQIGLNRTFTASTSTTTIGPIFAPHFTYEIPASLTGYSDVLSLPEISSLLQPTVPLHLDLSAIERSSDIFRAMLTHYPSALHLQMLAYEYSGQYAKSIEISDELQTIDTSNDLLADLTIHNSRMHILNGDFKNVNVNSALALCEEGDDLANISNLLHLQGLAGSLLYLAEKDGDADKHLASLQTATRNSHDPRIFNNYALMTYLIEGGANDVVEMLEENYDEISSNADKASCQANITTVLLESWSSLPEGDKQRVTLLKDASDAGSAAIEMIDASDPPPPGHLKGRVLTVLGETYSAIGDGLTAEGLYSSAKDAFVNLESQTPTLLSRIHLSSEEIKLYASWERRETQTQQLNQLIETDTNTLGQGWKQLLSSSNKKIISGLQI</sequence>
<keyword evidence="2" id="KW-1185">Reference proteome</keyword>
<dbReference type="EMBL" id="BRXW01000362">
    <property type="protein sequence ID" value="GMH48029.1"/>
    <property type="molecule type" value="Genomic_DNA"/>
</dbReference>
<name>A0A9W6Z689_9STRA</name>
<evidence type="ECO:0000313" key="1">
    <source>
        <dbReference type="EMBL" id="GMH48029.1"/>
    </source>
</evidence>
<dbReference type="Proteomes" id="UP001165122">
    <property type="component" value="Unassembled WGS sequence"/>
</dbReference>